<name>A0AA40AY84_9PEZI</name>
<sequence>MTKKEFTPLPSTFQYEFGSGNDAVEFISRHDTVLMSIFHPEAPHWVRFAPVYDQLSRTLDAAGSGIRCARLDIDDEDAVVELCQKLRIPRFPSLFLFNGPDDFKLYHGPLREKDILDFLRRQHLPIVSSADSEALLRSLRGENSVVVAAFLDSADSESREKFEAVARELKDQFVFSVTTDKSVIEARGVTTPSTLVFKHVAEERTLLGPQAWQTSTTLRDSIHTATQPLVPEVHWETHNDFLSNPDTTLAYLILPSATSAAQAATALTPLARAHPTITFTTVVGPDFPRLLADMHLPRGVFPALALHSLALNLKYPLLPNPWAALSAPSLTDIAAFIDAYLARTLEPTLKSAPVPEDDGPLVEVVGQTYREVVLNNDRDVVVEYSRDDCAGCDVLAPQWRKLAELAAGERGRLTVATMNLDHNDTLDRDIRGFPTIKMYAAGRKDAPVTYNGEQGHGLRKWVEFISEAGSRGVRLGV</sequence>
<dbReference type="PANTHER" id="PTHR18929">
    <property type="entry name" value="PROTEIN DISULFIDE ISOMERASE"/>
    <property type="match status" value="1"/>
</dbReference>
<gene>
    <name evidence="11" type="ORF">B0H67DRAFT_550032</name>
</gene>
<feature type="domain" description="Thioredoxin" evidence="10">
    <location>
        <begin position="343"/>
        <end position="470"/>
    </location>
</feature>
<accession>A0AA40AY84</accession>
<evidence type="ECO:0000259" key="10">
    <source>
        <dbReference type="PROSITE" id="PS51352"/>
    </source>
</evidence>
<evidence type="ECO:0000256" key="5">
    <source>
        <dbReference type="ARBA" id="ARBA00012723"/>
    </source>
</evidence>
<dbReference type="GO" id="GO:0034976">
    <property type="term" value="P:response to endoplasmic reticulum stress"/>
    <property type="evidence" value="ECO:0007669"/>
    <property type="project" value="TreeGrafter"/>
</dbReference>
<dbReference type="Pfam" id="PF13848">
    <property type="entry name" value="Thioredoxin_6"/>
    <property type="match status" value="1"/>
</dbReference>
<dbReference type="InterPro" id="IPR013766">
    <property type="entry name" value="Thioredoxin_domain"/>
</dbReference>
<dbReference type="GO" id="GO:0005788">
    <property type="term" value="C:endoplasmic reticulum lumen"/>
    <property type="evidence" value="ECO:0007669"/>
    <property type="project" value="UniProtKB-SubCell"/>
</dbReference>
<organism evidence="11 12">
    <name type="scientific">Lasiosphaeris hirsuta</name>
    <dbReference type="NCBI Taxonomy" id="260670"/>
    <lineage>
        <taxon>Eukaryota</taxon>
        <taxon>Fungi</taxon>
        <taxon>Dikarya</taxon>
        <taxon>Ascomycota</taxon>
        <taxon>Pezizomycotina</taxon>
        <taxon>Sordariomycetes</taxon>
        <taxon>Sordariomycetidae</taxon>
        <taxon>Sordariales</taxon>
        <taxon>Lasiosphaeriaceae</taxon>
        <taxon>Lasiosphaeris</taxon>
    </lineage>
</organism>
<comment type="similarity">
    <text evidence="4">Belongs to the protein disulfide isomerase family.</text>
</comment>
<comment type="catalytic activity">
    <reaction evidence="1">
        <text>Catalyzes the rearrangement of -S-S- bonds in proteins.</text>
        <dbReference type="EC" id="5.3.4.1"/>
    </reaction>
</comment>
<reference evidence="11" key="1">
    <citation type="submission" date="2023-06" db="EMBL/GenBank/DDBJ databases">
        <title>Genome-scale phylogeny and comparative genomics of the fungal order Sordariales.</title>
        <authorList>
            <consortium name="Lawrence Berkeley National Laboratory"/>
            <person name="Hensen N."/>
            <person name="Bonometti L."/>
            <person name="Westerberg I."/>
            <person name="Brannstrom I.O."/>
            <person name="Guillou S."/>
            <person name="Cros-Aarteil S."/>
            <person name="Calhoun S."/>
            <person name="Haridas S."/>
            <person name="Kuo A."/>
            <person name="Mondo S."/>
            <person name="Pangilinan J."/>
            <person name="Riley R."/>
            <person name="Labutti K."/>
            <person name="Andreopoulos B."/>
            <person name="Lipzen A."/>
            <person name="Chen C."/>
            <person name="Yanf M."/>
            <person name="Daum C."/>
            <person name="Ng V."/>
            <person name="Clum A."/>
            <person name="Steindorff A."/>
            <person name="Ohm R."/>
            <person name="Martin F."/>
            <person name="Silar P."/>
            <person name="Natvig D."/>
            <person name="Lalanne C."/>
            <person name="Gautier V."/>
            <person name="Ament-Velasquez S.L."/>
            <person name="Kruys A."/>
            <person name="Hutchinson M.I."/>
            <person name="Powell A.J."/>
            <person name="Barry K."/>
            <person name="Miller A.N."/>
            <person name="Grigoriev I.V."/>
            <person name="Debuchy R."/>
            <person name="Gladieux P."/>
            <person name="Thoren M.H."/>
            <person name="Johannesson H."/>
        </authorList>
    </citation>
    <scope>NUCLEOTIDE SEQUENCE</scope>
    <source>
        <strain evidence="11">SMH4607-1</strain>
    </source>
</reference>
<comment type="subcellular location">
    <subcellularLocation>
        <location evidence="3">Endoplasmic reticulum lumen</location>
    </subcellularLocation>
</comment>
<evidence type="ECO:0000256" key="7">
    <source>
        <dbReference type="ARBA" id="ARBA00023235"/>
    </source>
</evidence>
<comment type="caution">
    <text evidence="11">The sequence shown here is derived from an EMBL/GenBank/DDBJ whole genome shotgun (WGS) entry which is preliminary data.</text>
</comment>
<keyword evidence="8" id="KW-0676">Redox-active center</keyword>
<proteinExistence type="inferred from homology"/>
<dbReference type="SUPFAM" id="SSF52833">
    <property type="entry name" value="Thioredoxin-like"/>
    <property type="match status" value="4"/>
</dbReference>
<evidence type="ECO:0000256" key="3">
    <source>
        <dbReference type="ARBA" id="ARBA00004319"/>
    </source>
</evidence>
<dbReference type="CDD" id="cd02961">
    <property type="entry name" value="PDI_a_family"/>
    <property type="match status" value="1"/>
</dbReference>
<dbReference type="AlphaFoldDB" id="A0AA40AY84"/>
<dbReference type="EMBL" id="JAUKUA010000002">
    <property type="protein sequence ID" value="KAK0724196.1"/>
    <property type="molecule type" value="Genomic_DNA"/>
</dbReference>
<keyword evidence="7" id="KW-0413">Isomerase</keyword>
<keyword evidence="6" id="KW-0256">Endoplasmic reticulum</keyword>
<comment type="function">
    <text evidence="2">Participates in the folding of proteins containing disulfide bonds, may be involved in glycosylation, prolyl hydroxylation and triglyceride transfer.</text>
</comment>
<dbReference type="CDD" id="cd02981">
    <property type="entry name" value="PDI_b_family"/>
    <property type="match status" value="1"/>
</dbReference>
<dbReference type="InterPro" id="IPR036249">
    <property type="entry name" value="Thioredoxin-like_sf"/>
</dbReference>
<evidence type="ECO:0000256" key="1">
    <source>
        <dbReference type="ARBA" id="ARBA00001182"/>
    </source>
</evidence>
<dbReference type="Proteomes" id="UP001172102">
    <property type="component" value="Unassembled WGS sequence"/>
</dbReference>
<dbReference type="PROSITE" id="PS51352">
    <property type="entry name" value="THIOREDOXIN_2"/>
    <property type="match status" value="1"/>
</dbReference>
<evidence type="ECO:0000256" key="8">
    <source>
        <dbReference type="ARBA" id="ARBA00023284"/>
    </source>
</evidence>
<protein>
    <recommendedName>
        <fullName evidence="9">Protein disulfide-isomerase</fullName>
        <ecNumber evidence="5">5.3.4.1</ecNumber>
    </recommendedName>
</protein>
<evidence type="ECO:0000313" key="12">
    <source>
        <dbReference type="Proteomes" id="UP001172102"/>
    </source>
</evidence>
<dbReference type="PANTHER" id="PTHR18929:SF132">
    <property type="entry name" value="PROTEIN DISULFIDE-ISOMERASE A3"/>
    <property type="match status" value="1"/>
</dbReference>
<dbReference type="EC" id="5.3.4.1" evidence="5"/>
<dbReference type="Gene3D" id="3.40.30.10">
    <property type="entry name" value="Glutaredoxin"/>
    <property type="match status" value="4"/>
</dbReference>
<dbReference type="GO" id="GO:0003756">
    <property type="term" value="F:protein disulfide isomerase activity"/>
    <property type="evidence" value="ECO:0007669"/>
    <property type="project" value="UniProtKB-EC"/>
</dbReference>
<evidence type="ECO:0000256" key="4">
    <source>
        <dbReference type="ARBA" id="ARBA00006347"/>
    </source>
</evidence>
<evidence type="ECO:0000313" key="11">
    <source>
        <dbReference type="EMBL" id="KAK0724196.1"/>
    </source>
</evidence>
<keyword evidence="12" id="KW-1185">Reference proteome</keyword>
<evidence type="ECO:0000256" key="2">
    <source>
        <dbReference type="ARBA" id="ARBA00002692"/>
    </source>
</evidence>
<dbReference type="Pfam" id="PF00085">
    <property type="entry name" value="Thioredoxin"/>
    <property type="match status" value="1"/>
</dbReference>
<dbReference type="GO" id="GO:0006457">
    <property type="term" value="P:protein folding"/>
    <property type="evidence" value="ECO:0007669"/>
    <property type="project" value="TreeGrafter"/>
</dbReference>
<evidence type="ECO:0000256" key="9">
    <source>
        <dbReference type="ARBA" id="ARBA00039846"/>
    </source>
</evidence>
<evidence type="ECO:0000256" key="6">
    <source>
        <dbReference type="ARBA" id="ARBA00022824"/>
    </source>
</evidence>